<feature type="transmembrane region" description="Helical" evidence="1">
    <location>
        <begin position="21"/>
        <end position="42"/>
    </location>
</feature>
<dbReference type="KEGG" id="rfs:C1I64_04845"/>
<dbReference type="Proteomes" id="UP000285317">
    <property type="component" value="Chromosome"/>
</dbReference>
<evidence type="ECO:0000256" key="1">
    <source>
        <dbReference type="SAM" id="Phobius"/>
    </source>
</evidence>
<keyword evidence="1" id="KW-1133">Transmembrane helix</keyword>
<evidence type="ECO:0000313" key="3">
    <source>
        <dbReference type="Proteomes" id="UP000285317"/>
    </source>
</evidence>
<sequence length="74" mass="8179">MLLMIRLIPYAYSAVVATRKGYKWLTAFAVYLIVVAVINIVFAPDSDVRALMAVGSCALLLLHVNDIPSRRGEK</sequence>
<organism evidence="2 3">
    <name type="scientific">Rathayibacter festucae DSM 15932</name>
    <dbReference type="NCBI Taxonomy" id="1328866"/>
    <lineage>
        <taxon>Bacteria</taxon>
        <taxon>Bacillati</taxon>
        <taxon>Actinomycetota</taxon>
        <taxon>Actinomycetes</taxon>
        <taxon>Micrococcales</taxon>
        <taxon>Microbacteriaceae</taxon>
        <taxon>Rathayibacter</taxon>
    </lineage>
</organism>
<dbReference type="EMBL" id="CP028137">
    <property type="protein sequence ID" value="AZZ51436.1"/>
    <property type="molecule type" value="Genomic_DNA"/>
</dbReference>
<keyword evidence="1" id="KW-0472">Membrane</keyword>
<keyword evidence="1" id="KW-0812">Transmembrane</keyword>
<proteinExistence type="predicted"/>
<reference evidence="2 3" key="1">
    <citation type="submission" date="2018-03" db="EMBL/GenBank/DDBJ databases">
        <title>Bacteriophage NCPPB3778 and a type I-E CRISPR drive the evolution of the US Biological Select Agent, Rathayibacter toxicus.</title>
        <authorList>
            <person name="Davis E.W.II."/>
            <person name="Tabima J.F."/>
            <person name="Weisberg A.J."/>
            <person name="Dantas Lopes L."/>
            <person name="Wiseman M.S."/>
            <person name="Wiseman M.S."/>
            <person name="Pupko T."/>
            <person name="Belcher M.S."/>
            <person name="Sechler A.J."/>
            <person name="Tancos M.A."/>
            <person name="Schroeder B.K."/>
            <person name="Murray T.D."/>
            <person name="Luster D.G."/>
            <person name="Schneider W.L."/>
            <person name="Rogers E."/>
            <person name="Andreote F.D."/>
            <person name="Grunwald N.J."/>
            <person name="Putnam M.L."/>
            <person name="Chang J.H."/>
        </authorList>
    </citation>
    <scope>NUCLEOTIDE SEQUENCE [LARGE SCALE GENOMIC DNA]</scope>
    <source>
        <strain evidence="2 3">DSM 15932</strain>
    </source>
</reference>
<name>A0A3Q9UWG2_9MICO</name>
<gene>
    <name evidence="2" type="ORF">C1I64_04845</name>
</gene>
<feature type="transmembrane region" description="Helical" evidence="1">
    <location>
        <begin position="48"/>
        <end position="64"/>
    </location>
</feature>
<protein>
    <submittedName>
        <fullName evidence="2">Uncharacterized protein</fullName>
    </submittedName>
</protein>
<evidence type="ECO:0000313" key="2">
    <source>
        <dbReference type="EMBL" id="AZZ51436.1"/>
    </source>
</evidence>
<accession>A0A3Q9UWG2</accession>
<dbReference type="AlphaFoldDB" id="A0A3Q9UWG2"/>